<feature type="compositionally biased region" description="Basic and acidic residues" evidence="1">
    <location>
        <begin position="43"/>
        <end position="52"/>
    </location>
</feature>
<dbReference type="Proteomes" id="UP001212997">
    <property type="component" value="Unassembled WGS sequence"/>
</dbReference>
<organism evidence="2 3">
    <name type="scientific">Meripilus lineatus</name>
    <dbReference type="NCBI Taxonomy" id="2056292"/>
    <lineage>
        <taxon>Eukaryota</taxon>
        <taxon>Fungi</taxon>
        <taxon>Dikarya</taxon>
        <taxon>Basidiomycota</taxon>
        <taxon>Agaricomycotina</taxon>
        <taxon>Agaricomycetes</taxon>
        <taxon>Polyporales</taxon>
        <taxon>Meripilaceae</taxon>
        <taxon>Meripilus</taxon>
    </lineage>
</organism>
<feature type="compositionally biased region" description="Basic and acidic residues" evidence="1">
    <location>
        <begin position="66"/>
        <end position="87"/>
    </location>
</feature>
<dbReference type="EMBL" id="JANAWD010001366">
    <property type="protein sequence ID" value="KAJ3473509.1"/>
    <property type="molecule type" value="Genomic_DNA"/>
</dbReference>
<feature type="compositionally biased region" description="Basic residues" evidence="1">
    <location>
        <begin position="33"/>
        <end position="42"/>
    </location>
</feature>
<gene>
    <name evidence="2" type="ORF">NLI96_g12968</name>
</gene>
<sequence length="378" mass="43810">MMEKRKAPPRAAKKNLPTGPNGEDDGDAPLPVKGKKGGKKRTREPLRTDPELPPKFFRPPPEETDQMTKDRNHQQMVPRLKERSPEGRTWEQYKSLTALVNKGDRNIQCQIRAEFHGWNLREISRLEDVERAKFLDQFNADVAKRGGSRLKYDENAMKKKVGKSFALGKKEIHRRPKAGESRHNAKQDLATLISLRPSVVGRYPALEELKPTPCNRLDCLRKDDTMCKEGDLVLYRELPSCNPEGDTPESHVPSVAYTHWMCVTDRARILLRKEPQRMAYHYSLGQEDIDAVEADIAKARSKRKLAEYEPTSDDERRIENERADRRAEKRRARDEAYGAAFKNKKKWGRIRRNWEKRQKEIGSNATWQDDYRGLAEEL</sequence>
<reference evidence="2" key="1">
    <citation type="submission" date="2022-07" db="EMBL/GenBank/DDBJ databases">
        <title>Genome Sequence of Physisporinus lineatus.</title>
        <authorList>
            <person name="Buettner E."/>
        </authorList>
    </citation>
    <scope>NUCLEOTIDE SEQUENCE</scope>
    <source>
        <strain evidence="2">VT162</strain>
    </source>
</reference>
<feature type="region of interest" description="Disordered" evidence="1">
    <location>
        <begin position="302"/>
        <end position="335"/>
    </location>
</feature>
<dbReference type="AlphaFoldDB" id="A0AAD5Y9D7"/>
<protein>
    <submittedName>
        <fullName evidence="2">Uncharacterized protein</fullName>
    </submittedName>
</protein>
<evidence type="ECO:0000256" key="1">
    <source>
        <dbReference type="SAM" id="MobiDB-lite"/>
    </source>
</evidence>
<evidence type="ECO:0000313" key="3">
    <source>
        <dbReference type="Proteomes" id="UP001212997"/>
    </source>
</evidence>
<proteinExistence type="predicted"/>
<evidence type="ECO:0000313" key="2">
    <source>
        <dbReference type="EMBL" id="KAJ3473509.1"/>
    </source>
</evidence>
<accession>A0AAD5Y9D7</accession>
<name>A0AAD5Y9D7_9APHY</name>
<feature type="compositionally biased region" description="Basic and acidic residues" evidence="1">
    <location>
        <begin position="313"/>
        <end position="335"/>
    </location>
</feature>
<feature type="region of interest" description="Disordered" evidence="1">
    <location>
        <begin position="1"/>
        <end position="87"/>
    </location>
</feature>
<comment type="caution">
    <text evidence="2">The sequence shown here is derived from an EMBL/GenBank/DDBJ whole genome shotgun (WGS) entry which is preliminary data.</text>
</comment>
<keyword evidence="3" id="KW-1185">Reference proteome</keyword>